<name>A0A2A6FCS3_9HYPH</name>
<sequence>MIWETVRLSLLSVRRNVLRSFLTLLGIVIGVAAVIAMLTIGSGTTEKVKS</sequence>
<feature type="transmembrane region" description="Helical" evidence="1">
    <location>
        <begin position="21"/>
        <end position="40"/>
    </location>
</feature>
<comment type="caution">
    <text evidence="3">The sequence shown here is derived from an EMBL/GenBank/DDBJ whole genome shotgun (WGS) entry which is preliminary data.</text>
</comment>
<organism evidence="3 4">
    <name type="scientific">Mesorhizobium sanjuanii</name>
    <dbReference type="NCBI Taxonomy" id="2037900"/>
    <lineage>
        <taxon>Bacteria</taxon>
        <taxon>Pseudomonadati</taxon>
        <taxon>Pseudomonadota</taxon>
        <taxon>Alphaproteobacteria</taxon>
        <taxon>Hyphomicrobiales</taxon>
        <taxon>Phyllobacteriaceae</taxon>
        <taxon>Mesorhizobium</taxon>
    </lineage>
</organism>
<evidence type="ECO:0000313" key="4">
    <source>
        <dbReference type="Proteomes" id="UP000219182"/>
    </source>
</evidence>
<dbReference type="EMBL" id="NWQG01000142">
    <property type="protein sequence ID" value="PDQ19228.1"/>
    <property type="molecule type" value="Genomic_DNA"/>
</dbReference>
<evidence type="ECO:0000259" key="2">
    <source>
        <dbReference type="Pfam" id="PF12704"/>
    </source>
</evidence>
<feature type="domain" description="MacB-like periplasmic core" evidence="2">
    <location>
        <begin position="20"/>
        <end position="49"/>
    </location>
</feature>
<dbReference type="AlphaFoldDB" id="A0A2A6FCS3"/>
<keyword evidence="1" id="KW-0472">Membrane</keyword>
<keyword evidence="4" id="KW-1185">Reference proteome</keyword>
<gene>
    <name evidence="3" type="ORF">CN311_20655</name>
</gene>
<dbReference type="Proteomes" id="UP000219182">
    <property type="component" value="Unassembled WGS sequence"/>
</dbReference>
<reference evidence="3 4" key="1">
    <citation type="submission" date="2017-09" db="EMBL/GenBank/DDBJ databases">
        <title>Mesorhizobum sanjuanii sp. nov. isolated from nodules of Lotus tenuis in saline-alkaline lowlands of Flooding Pampa.</title>
        <authorList>
            <person name="Sannazzaro A.I."/>
            <person name="Torres Tejerizo G.A."/>
            <person name="Fontana F."/>
            <person name="Cumpa Velazquez L.M."/>
            <person name="Hansen L."/>
            <person name="Pistorio M."/>
            <person name="Estrella M.J."/>
        </authorList>
    </citation>
    <scope>NUCLEOTIDE SEQUENCE [LARGE SCALE GENOMIC DNA]</scope>
    <source>
        <strain evidence="3 4">BSA136</strain>
    </source>
</reference>
<keyword evidence="1" id="KW-1133">Transmembrane helix</keyword>
<keyword evidence="1" id="KW-0812">Transmembrane</keyword>
<protein>
    <submittedName>
        <fullName evidence="3">Multidrug ABC transporter substrate-binding protein</fullName>
    </submittedName>
</protein>
<dbReference type="RefSeq" id="WP_165779782.1">
    <property type="nucleotide sequence ID" value="NZ_NWQG01000142.1"/>
</dbReference>
<proteinExistence type="predicted"/>
<evidence type="ECO:0000313" key="3">
    <source>
        <dbReference type="EMBL" id="PDQ19228.1"/>
    </source>
</evidence>
<feature type="non-terminal residue" evidence="3">
    <location>
        <position position="50"/>
    </location>
</feature>
<evidence type="ECO:0000256" key="1">
    <source>
        <dbReference type="SAM" id="Phobius"/>
    </source>
</evidence>
<accession>A0A2A6FCS3</accession>
<dbReference type="Pfam" id="PF12704">
    <property type="entry name" value="MacB_PCD"/>
    <property type="match status" value="1"/>
</dbReference>
<dbReference type="InterPro" id="IPR025857">
    <property type="entry name" value="MacB_PCD"/>
</dbReference>